<gene>
    <name evidence="1" type="ORF">DW150_03425</name>
</gene>
<dbReference type="Proteomes" id="UP000285777">
    <property type="component" value="Unassembled WGS sequence"/>
</dbReference>
<protein>
    <submittedName>
        <fullName evidence="1">Uncharacterized protein</fullName>
    </submittedName>
</protein>
<dbReference type="AlphaFoldDB" id="A0A415BVN0"/>
<comment type="caution">
    <text evidence="1">The sequence shown here is derived from an EMBL/GenBank/DDBJ whole genome shotgun (WGS) entry which is preliminary data.</text>
</comment>
<proteinExistence type="predicted"/>
<organism evidence="1 2">
    <name type="scientific">Phocaeicola vulgatus</name>
    <name type="common">Bacteroides vulgatus</name>
    <dbReference type="NCBI Taxonomy" id="821"/>
    <lineage>
        <taxon>Bacteria</taxon>
        <taxon>Pseudomonadati</taxon>
        <taxon>Bacteroidota</taxon>
        <taxon>Bacteroidia</taxon>
        <taxon>Bacteroidales</taxon>
        <taxon>Bacteroidaceae</taxon>
        <taxon>Phocaeicola</taxon>
    </lineage>
</organism>
<accession>A0A415BVN0</accession>
<reference evidence="1 2" key="1">
    <citation type="submission" date="2018-08" db="EMBL/GenBank/DDBJ databases">
        <title>A genome reference for cultivated species of the human gut microbiota.</title>
        <authorList>
            <person name="Zou Y."/>
            <person name="Xue W."/>
            <person name="Luo G."/>
        </authorList>
    </citation>
    <scope>NUCLEOTIDE SEQUENCE [LARGE SCALE GENOMIC DNA]</scope>
    <source>
        <strain evidence="1 2">AM13-21</strain>
    </source>
</reference>
<dbReference type="EMBL" id="QRLF01000004">
    <property type="protein sequence ID" value="RHI95737.1"/>
    <property type="molecule type" value="Genomic_DNA"/>
</dbReference>
<evidence type="ECO:0000313" key="1">
    <source>
        <dbReference type="EMBL" id="RHI95737.1"/>
    </source>
</evidence>
<sequence length="83" mass="9598">MVRNISITDMYMSVLSSLSVDEKLDLIAKLTNSIRNTYTKEQDIETEDPFACYEGDWGGNMSAEEYADDLRKSRTFTRTIDTW</sequence>
<evidence type="ECO:0000313" key="2">
    <source>
        <dbReference type="Proteomes" id="UP000285777"/>
    </source>
</evidence>
<name>A0A415BVN0_PHOVU</name>